<evidence type="ECO:0000313" key="3">
    <source>
        <dbReference type="Proteomes" id="UP000245369"/>
    </source>
</evidence>
<protein>
    <submittedName>
        <fullName evidence="2">ABC transporter ATP-binding protein</fullName>
    </submittedName>
</protein>
<gene>
    <name evidence="2" type="ORF">DK182_06370</name>
</gene>
<dbReference type="Proteomes" id="UP000245369">
    <property type="component" value="Chromosome"/>
</dbReference>
<organism evidence="2 3">
    <name type="scientific">Streptococcus sobrinus</name>
    <dbReference type="NCBI Taxonomy" id="1310"/>
    <lineage>
        <taxon>Bacteria</taxon>
        <taxon>Bacillati</taxon>
        <taxon>Bacillota</taxon>
        <taxon>Bacilli</taxon>
        <taxon>Lactobacillales</taxon>
        <taxon>Streptococcaceae</taxon>
        <taxon>Streptococcus</taxon>
    </lineage>
</organism>
<dbReference type="GeneID" id="93924135"/>
<accession>A0ABN5LIY7</accession>
<keyword evidence="1" id="KW-1133">Transmembrane helix</keyword>
<feature type="transmembrane region" description="Helical" evidence="1">
    <location>
        <begin position="61"/>
        <end position="85"/>
    </location>
</feature>
<keyword evidence="2" id="KW-0547">Nucleotide-binding</keyword>
<keyword evidence="1" id="KW-0472">Membrane</keyword>
<sequence length="133" mass="15515">MRLWQISLIVLWIGALILIFPGNWVLSFYNLAWETKIMHIGLILLIYSPSLFFFLLGKLSWWQTVILAVVPTLVTFILVTTFGIAPFSNYRDQGSYIVSEEGHLKRTHDDYHLKINNFIMEKKVAKKVDLDQE</sequence>
<keyword evidence="3" id="KW-1185">Reference proteome</keyword>
<keyword evidence="2" id="KW-0067">ATP-binding</keyword>
<evidence type="ECO:0000256" key="1">
    <source>
        <dbReference type="SAM" id="Phobius"/>
    </source>
</evidence>
<feature type="transmembrane region" description="Helical" evidence="1">
    <location>
        <begin position="6"/>
        <end position="25"/>
    </location>
</feature>
<dbReference type="EMBL" id="CP029490">
    <property type="protein sequence ID" value="AWN20994.1"/>
    <property type="molecule type" value="Genomic_DNA"/>
</dbReference>
<reference evidence="2 3" key="1">
    <citation type="submission" date="2018-05" db="EMBL/GenBank/DDBJ databases">
        <title>Complete genome sequences of Streptococcus sobrinus.</title>
        <authorList>
            <person name="Sales M."/>
            <person name="Jensen P.A."/>
        </authorList>
    </citation>
    <scope>NUCLEOTIDE SEQUENCE [LARGE SCALE GENOMIC DNA]</scope>
    <source>
        <strain evidence="2 3">SL1</strain>
    </source>
</reference>
<dbReference type="GO" id="GO:0005524">
    <property type="term" value="F:ATP binding"/>
    <property type="evidence" value="ECO:0007669"/>
    <property type="project" value="UniProtKB-KW"/>
</dbReference>
<keyword evidence="1" id="KW-0812">Transmembrane</keyword>
<evidence type="ECO:0000313" key="2">
    <source>
        <dbReference type="EMBL" id="AWN20994.1"/>
    </source>
</evidence>
<feature type="transmembrane region" description="Helical" evidence="1">
    <location>
        <begin position="37"/>
        <end position="55"/>
    </location>
</feature>
<proteinExistence type="predicted"/>
<dbReference type="RefSeq" id="WP_002961732.1">
    <property type="nucleotide sequence ID" value="NZ_CP029490.1"/>
</dbReference>
<name>A0ABN5LIY7_9STRE</name>